<organism evidence="10 11">
    <name type="scientific">Salibacterium qingdaonense</name>
    <dbReference type="NCBI Taxonomy" id="266892"/>
    <lineage>
        <taxon>Bacteria</taxon>
        <taxon>Bacillati</taxon>
        <taxon>Bacillota</taxon>
        <taxon>Bacilli</taxon>
        <taxon>Bacillales</taxon>
        <taxon>Bacillaceae</taxon>
    </lineage>
</organism>
<dbReference type="STRING" id="266892.SAMN04488054_11222"/>
<dbReference type="InterPro" id="IPR003783">
    <property type="entry name" value="Regulatory_RecX"/>
</dbReference>
<dbReference type="InterPro" id="IPR053925">
    <property type="entry name" value="RecX_HTH_3rd"/>
</dbReference>
<dbReference type="InterPro" id="IPR036388">
    <property type="entry name" value="WH-like_DNA-bd_sf"/>
</dbReference>
<dbReference type="Pfam" id="PF02631">
    <property type="entry name" value="RecX_HTH2"/>
    <property type="match status" value="1"/>
</dbReference>
<dbReference type="AlphaFoldDB" id="A0A1I4MIY9"/>
<feature type="domain" description="RecX third three-helical" evidence="8">
    <location>
        <begin position="216"/>
        <end position="263"/>
    </location>
</feature>
<evidence type="ECO:0000256" key="5">
    <source>
        <dbReference type="HAMAP-Rule" id="MF_01114"/>
    </source>
</evidence>
<dbReference type="Proteomes" id="UP000199668">
    <property type="component" value="Unassembled WGS sequence"/>
</dbReference>
<comment type="similarity">
    <text evidence="2 5">Belongs to the RecX family.</text>
</comment>
<accession>A0A1I4MIY9</accession>
<protein>
    <recommendedName>
        <fullName evidence="3 5">Regulatory protein RecX</fullName>
    </recommendedName>
</protein>
<evidence type="ECO:0000256" key="1">
    <source>
        <dbReference type="ARBA" id="ARBA00004496"/>
    </source>
</evidence>
<evidence type="ECO:0000256" key="6">
    <source>
        <dbReference type="SAM" id="MobiDB-lite"/>
    </source>
</evidence>
<feature type="region of interest" description="Disordered" evidence="6">
    <location>
        <begin position="269"/>
        <end position="290"/>
    </location>
</feature>
<name>A0A1I4MIY9_9BACI</name>
<dbReference type="Pfam" id="PF21981">
    <property type="entry name" value="RecX_HTH3"/>
    <property type="match status" value="1"/>
</dbReference>
<evidence type="ECO:0000256" key="2">
    <source>
        <dbReference type="ARBA" id="ARBA00009695"/>
    </source>
</evidence>
<evidence type="ECO:0000256" key="4">
    <source>
        <dbReference type="ARBA" id="ARBA00022490"/>
    </source>
</evidence>
<dbReference type="HAMAP" id="MF_01114">
    <property type="entry name" value="RecX"/>
    <property type="match status" value="1"/>
</dbReference>
<dbReference type="GO" id="GO:0005737">
    <property type="term" value="C:cytoplasm"/>
    <property type="evidence" value="ECO:0007669"/>
    <property type="project" value="UniProtKB-SubCell"/>
</dbReference>
<dbReference type="OrthoDB" id="5421057at2"/>
<dbReference type="EMBL" id="FOTY01000012">
    <property type="protein sequence ID" value="SFM03241.1"/>
    <property type="molecule type" value="Genomic_DNA"/>
</dbReference>
<evidence type="ECO:0000259" key="8">
    <source>
        <dbReference type="Pfam" id="PF21981"/>
    </source>
</evidence>
<keyword evidence="4 5" id="KW-0963">Cytoplasm</keyword>
<reference evidence="10 11" key="1">
    <citation type="submission" date="2016-10" db="EMBL/GenBank/DDBJ databases">
        <authorList>
            <person name="de Groot N.N."/>
        </authorList>
    </citation>
    <scope>NUCLEOTIDE SEQUENCE [LARGE SCALE GENOMIC DNA]</scope>
    <source>
        <strain evidence="10 11">CGMCC 1.6134</strain>
    </source>
</reference>
<feature type="domain" description="RecX first three-helical" evidence="9">
    <location>
        <begin position="65"/>
        <end position="104"/>
    </location>
</feature>
<evidence type="ECO:0000256" key="3">
    <source>
        <dbReference type="ARBA" id="ARBA00018111"/>
    </source>
</evidence>
<comment type="subcellular location">
    <subcellularLocation>
        <location evidence="1 5">Cytoplasm</location>
    </subcellularLocation>
</comment>
<dbReference type="PANTHER" id="PTHR33602">
    <property type="entry name" value="REGULATORY PROTEIN RECX FAMILY PROTEIN"/>
    <property type="match status" value="1"/>
</dbReference>
<dbReference type="PANTHER" id="PTHR33602:SF1">
    <property type="entry name" value="REGULATORY PROTEIN RECX FAMILY PROTEIN"/>
    <property type="match status" value="1"/>
</dbReference>
<evidence type="ECO:0000259" key="7">
    <source>
        <dbReference type="Pfam" id="PF02631"/>
    </source>
</evidence>
<evidence type="ECO:0000313" key="10">
    <source>
        <dbReference type="EMBL" id="SFM03241.1"/>
    </source>
</evidence>
<proteinExistence type="inferred from homology"/>
<gene>
    <name evidence="5" type="primary">recX</name>
    <name evidence="10" type="ORF">SAMN04488054_11222</name>
</gene>
<dbReference type="Gene3D" id="1.10.10.10">
    <property type="entry name" value="Winged helix-like DNA-binding domain superfamily/Winged helix DNA-binding domain"/>
    <property type="match status" value="4"/>
</dbReference>
<dbReference type="InterPro" id="IPR053926">
    <property type="entry name" value="RecX_HTH_1st"/>
</dbReference>
<keyword evidence="11" id="KW-1185">Reference proteome</keyword>
<dbReference type="NCBIfam" id="NF010733">
    <property type="entry name" value="PRK14135.1"/>
    <property type="match status" value="1"/>
</dbReference>
<dbReference type="Pfam" id="PF21982">
    <property type="entry name" value="RecX_HTH1"/>
    <property type="match status" value="1"/>
</dbReference>
<evidence type="ECO:0000259" key="9">
    <source>
        <dbReference type="Pfam" id="PF21982"/>
    </source>
</evidence>
<evidence type="ECO:0000313" key="11">
    <source>
        <dbReference type="Proteomes" id="UP000199668"/>
    </source>
</evidence>
<dbReference type="GO" id="GO:0006282">
    <property type="term" value="P:regulation of DNA repair"/>
    <property type="evidence" value="ECO:0007669"/>
    <property type="project" value="UniProtKB-UniRule"/>
</dbReference>
<feature type="domain" description="RecX second three-helical" evidence="7">
    <location>
        <begin position="112"/>
        <end position="152"/>
    </location>
</feature>
<dbReference type="InterPro" id="IPR053924">
    <property type="entry name" value="RecX_HTH_2nd"/>
</dbReference>
<comment type="function">
    <text evidence="5">Modulates RecA activity.</text>
</comment>
<sequence length="290" mass="34345">MKIAKLTTQQKRSDRFNVFLKDGEKEEYAFSVDEQVLVEWQLQKGMILSEQDIEAIKAADQKRKCWNDALHYLASSMRTEYQVRQYLYQKEYEPEAVEKAISRLKEYRFLQDEEFAMAFVRTKMNTSDKGPVVIKEQLYQKGVSEHLAEQALLQFTPDMQLEAADTFLEKKGKPKKNESASAMKIRLMNAMIRKGFFRETAEEAWNKAALEQPEDEEREAVFQQGEKALRKWKDKYDGYTLEMKLKEHLYRKGFPLSFIQEFLEDVRERRQQDEEEIQSDDRTGIMGRNP</sequence>
<dbReference type="RefSeq" id="WP_090926986.1">
    <property type="nucleotide sequence ID" value="NZ_FOTY01000012.1"/>
</dbReference>